<protein>
    <recommendedName>
        <fullName evidence="6">Peptide deformylase</fullName>
        <shortName evidence="6">PDF</shortName>
        <ecNumber evidence="6">3.5.1.88</ecNumber>
    </recommendedName>
    <alternativeName>
        <fullName evidence="6">Polypeptide deformylase</fullName>
    </alternativeName>
</protein>
<dbReference type="Pfam" id="PF01327">
    <property type="entry name" value="Pep_deformylase"/>
    <property type="match status" value="1"/>
</dbReference>
<dbReference type="OrthoDB" id="9784988at2"/>
<proteinExistence type="inferred from homology"/>
<feature type="binding site" evidence="6">
    <location>
        <position position="139"/>
    </location>
    <ligand>
        <name>Fe cation</name>
        <dbReference type="ChEBI" id="CHEBI:24875"/>
    </ligand>
</feature>
<dbReference type="Proteomes" id="UP000050544">
    <property type="component" value="Unassembled WGS sequence"/>
</dbReference>
<evidence type="ECO:0000256" key="4">
    <source>
        <dbReference type="ARBA" id="ARBA00022917"/>
    </source>
</evidence>
<keyword evidence="5 6" id="KW-0408">Iron</keyword>
<accession>A0A0P6XSK8</accession>
<dbReference type="GO" id="GO:0042586">
    <property type="term" value="F:peptide deformylase activity"/>
    <property type="evidence" value="ECO:0007669"/>
    <property type="project" value="UniProtKB-UniRule"/>
</dbReference>
<dbReference type="SUPFAM" id="SSF56420">
    <property type="entry name" value="Peptide deformylase"/>
    <property type="match status" value="1"/>
</dbReference>
<dbReference type="Gene3D" id="3.90.45.10">
    <property type="entry name" value="Peptide deformylase"/>
    <property type="match status" value="1"/>
</dbReference>
<evidence type="ECO:0000256" key="5">
    <source>
        <dbReference type="ARBA" id="ARBA00023004"/>
    </source>
</evidence>
<comment type="cofactor">
    <cofactor evidence="6">
        <name>Fe(2+)</name>
        <dbReference type="ChEBI" id="CHEBI:29033"/>
    </cofactor>
    <text evidence="6">Binds 1 Fe(2+) ion.</text>
</comment>
<dbReference type="PANTHER" id="PTHR10458">
    <property type="entry name" value="PEPTIDE DEFORMYLASE"/>
    <property type="match status" value="1"/>
</dbReference>
<dbReference type="NCBIfam" id="TIGR00079">
    <property type="entry name" value="pept_deformyl"/>
    <property type="match status" value="1"/>
</dbReference>
<keyword evidence="4 6" id="KW-0648">Protein biosynthesis</keyword>
<dbReference type="EMBL" id="LGKO01000006">
    <property type="protein sequence ID" value="KPL82097.1"/>
    <property type="molecule type" value="Genomic_DNA"/>
</dbReference>
<feature type="binding site" evidence="6">
    <location>
        <position position="97"/>
    </location>
    <ligand>
        <name>Fe cation</name>
        <dbReference type="ChEBI" id="CHEBI:24875"/>
    </ligand>
</feature>
<dbReference type="NCBIfam" id="NF001159">
    <property type="entry name" value="PRK00150.1-3"/>
    <property type="match status" value="1"/>
</dbReference>
<name>A0A0P6XSK8_9CHLR</name>
<dbReference type="PRINTS" id="PR01576">
    <property type="entry name" value="PDEFORMYLASE"/>
</dbReference>
<keyword evidence="3 6" id="KW-0378">Hydrolase</keyword>
<dbReference type="FunFam" id="3.90.45.10:FF:000005">
    <property type="entry name" value="Peptide deformylase"/>
    <property type="match status" value="1"/>
</dbReference>
<dbReference type="PATRIC" id="fig|869279.4.peg.2625"/>
<keyword evidence="2 6" id="KW-0479">Metal-binding</keyword>
<dbReference type="RefSeq" id="WP_054522631.1">
    <property type="nucleotide sequence ID" value="NZ_LGKO01000006.1"/>
</dbReference>
<dbReference type="GO" id="GO:0006412">
    <property type="term" value="P:translation"/>
    <property type="evidence" value="ECO:0007669"/>
    <property type="project" value="UniProtKB-UniRule"/>
</dbReference>
<comment type="similarity">
    <text evidence="1 6">Belongs to the polypeptide deformylase family.</text>
</comment>
<evidence type="ECO:0000256" key="1">
    <source>
        <dbReference type="ARBA" id="ARBA00010759"/>
    </source>
</evidence>
<evidence type="ECO:0000313" key="7">
    <source>
        <dbReference type="EMBL" id="KPL82097.1"/>
    </source>
</evidence>
<dbReference type="STRING" id="869279.SE15_13450"/>
<feature type="active site" evidence="6">
    <location>
        <position position="140"/>
    </location>
</feature>
<gene>
    <name evidence="6" type="primary">def</name>
    <name evidence="7" type="ORF">SE15_13450</name>
</gene>
<organism evidence="7 8">
    <name type="scientific">Thermanaerothrix daxensis</name>
    <dbReference type="NCBI Taxonomy" id="869279"/>
    <lineage>
        <taxon>Bacteria</taxon>
        <taxon>Bacillati</taxon>
        <taxon>Chloroflexota</taxon>
        <taxon>Anaerolineae</taxon>
        <taxon>Anaerolineales</taxon>
        <taxon>Anaerolineaceae</taxon>
        <taxon>Thermanaerothrix</taxon>
    </lineage>
</organism>
<sequence length="168" mass="18872">MALREIVTVPDPVLRRKAQKVRQFDADLQQLIEDMVETMRAAPGVGLAAPQVGVSQRVIVVEYGDDEDESRPPRLYVVVNPEIVEVSPETEMGVEGCLSIPGLVGEVERHQRIVVKGQNRRGQPIKLKLQGWVARIFQHEIDHLEGILFTDRAVRVWKPSPEEAIPVD</sequence>
<dbReference type="CDD" id="cd00487">
    <property type="entry name" value="Pep_deformylase"/>
    <property type="match status" value="1"/>
</dbReference>
<dbReference type="PANTHER" id="PTHR10458:SF22">
    <property type="entry name" value="PEPTIDE DEFORMYLASE"/>
    <property type="match status" value="1"/>
</dbReference>
<evidence type="ECO:0000256" key="6">
    <source>
        <dbReference type="HAMAP-Rule" id="MF_00163"/>
    </source>
</evidence>
<evidence type="ECO:0000256" key="3">
    <source>
        <dbReference type="ARBA" id="ARBA00022801"/>
    </source>
</evidence>
<dbReference type="GO" id="GO:0046872">
    <property type="term" value="F:metal ion binding"/>
    <property type="evidence" value="ECO:0007669"/>
    <property type="project" value="UniProtKB-KW"/>
</dbReference>
<dbReference type="PIRSF" id="PIRSF004749">
    <property type="entry name" value="Pep_def"/>
    <property type="match status" value="1"/>
</dbReference>
<dbReference type="AlphaFoldDB" id="A0A0P6XSK8"/>
<comment type="catalytic activity">
    <reaction evidence="6">
        <text>N-terminal N-formyl-L-methionyl-[peptide] + H2O = N-terminal L-methionyl-[peptide] + formate</text>
        <dbReference type="Rhea" id="RHEA:24420"/>
        <dbReference type="Rhea" id="RHEA-COMP:10639"/>
        <dbReference type="Rhea" id="RHEA-COMP:10640"/>
        <dbReference type="ChEBI" id="CHEBI:15377"/>
        <dbReference type="ChEBI" id="CHEBI:15740"/>
        <dbReference type="ChEBI" id="CHEBI:49298"/>
        <dbReference type="ChEBI" id="CHEBI:64731"/>
        <dbReference type="EC" id="3.5.1.88"/>
    </reaction>
</comment>
<dbReference type="InterPro" id="IPR036821">
    <property type="entry name" value="Peptide_deformylase_sf"/>
</dbReference>
<comment type="caution">
    <text evidence="7">The sequence shown here is derived from an EMBL/GenBank/DDBJ whole genome shotgun (WGS) entry which is preliminary data.</text>
</comment>
<comment type="function">
    <text evidence="6">Removes the formyl group from the N-terminal Met of newly synthesized proteins. Requires at least a dipeptide for an efficient rate of reaction. N-terminal L-methionine is a prerequisite for activity but the enzyme has broad specificity at other positions.</text>
</comment>
<dbReference type="EC" id="3.5.1.88" evidence="6"/>
<evidence type="ECO:0000313" key="8">
    <source>
        <dbReference type="Proteomes" id="UP000050544"/>
    </source>
</evidence>
<evidence type="ECO:0000256" key="2">
    <source>
        <dbReference type="ARBA" id="ARBA00022723"/>
    </source>
</evidence>
<feature type="binding site" evidence="6">
    <location>
        <position position="143"/>
    </location>
    <ligand>
        <name>Fe cation</name>
        <dbReference type="ChEBI" id="CHEBI:24875"/>
    </ligand>
</feature>
<reference evidence="7 8" key="1">
    <citation type="submission" date="2015-07" db="EMBL/GenBank/DDBJ databases">
        <title>Whole genome sequence of Thermanaerothrix daxensis DSM 23592.</title>
        <authorList>
            <person name="Hemp J."/>
            <person name="Ward L.M."/>
            <person name="Pace L.A."/>
            <person name="Fischer W.W."/>
        </authorList>
    </citation>
    <scope>NUCLEOTIDE SEQUENCE [LARGE SCALE GENOMIC DNA]</scope>
    <source>
        <strain evidence="7 8">GNS-1</strain>
    </source>
</reference>
<dbReference type="InterPro" id="IPR023635">
    <property type="entry name" value="Peptide_deformylase"/>
</dbReference>
<dbReference type="HAMAP" id="MF_00163">
    <property type="entry name" value="Pep_deformylase"/>
    <property type="match status" value="1"/>
</dbReference>
<keyword evidence="8" id="KW-1185">Reference proteome</keyword>